<evidence type="ECO:0000256" key="3">
    <source>
        <dbReference type="ARBA" id="ARBA00008397"/>
    </source>
</evidence>
<dbReference type="PANTHER" id="PTHR30068">
    <property type="entry name" value="URONATE ISOMERASE"/>
    <property type="match status" value="1"/>
</dbReference>
<evidence type="ECO:0000256" key="1">
    <source>
        <dbReference type="ARBA" id="ARBA00001165"/>
    </source>
</evidence>
<keyword evidence="8" id="KW-1185">Reference proteome</keyword>
<dbReference type="Pfam" id="PF02614">
    <property type="entry name" value="UxaC"/>
    <property type="match status" value="1"/>
</dbReference>
<evidence type="ECO:0000256" key="4">
    <source>
        <dbReference type="ARBA" id="ARBA00012546"/>
    </source>
</evidence>
<keyword evidence="6 7" id="KW-0413">Isomerase</keyword>
<dbReference type="InterPro" id="IPR003766">
    <property type="entry name" value="Uronate_isomerase"/>
</dbReference>
<dbReference type="GO" id="GO:0016853">
    <property type="term" value="F:isomerase activity"/>
    <property type="evidence" value="ECO:0007669"/>
    <property type="project" value="UniProtKB-KW"/>
</dbReference>
<comment type="similarity">
    <text evidence="3">Belongs to the metallo-dependent hydrolases superfamily. Uronate isomerase family.</text>
</comment>
<dbReference type="PANTHER" id="PTHR30068:SF4">
    <property type="entry name" value="URONATE ISOMERASE"/>
    <property type="match status" value="1"/>
</dbReference>
<accession>A0ABP9LC51</accession>
<protein>
    <recommendedName>
        <fullName evidence="5">Uronate isomerase</fullName>
        <ecNumber evidence="4">5.3.1.12</ecNumber>
    </recommendedName>
</protein>
<gene>
    <name evidence="7" type="primary">uxaC</name>
    <name evidence="7" type="ORF">GCM10023209_23380</name>
</gene>
<dbReference type="Proteomes" id="UP001499910">
    <property type="component" value="Unassembled WGS sequence"/>
</dbReference>
<evidence type="ECO:0000256" key="2">
    <source>
        <dbReference type="ARBA" id="ARBA00004892"/>
    </source>
</evidence>
<dbReference type="RefSeq" id="WP_259549000.1">
    <property type="nucleotide sequence ID" value="NZ_BAABHW010000003.1"/>
</dbReference>
<dbReference type="InterPro" id="IPR032466">
    <property type="entry name" value="Metal_Hydrolase"/>
</dbReference>
<dbReference type="SUPFAM" id="SSF51556">
    <property type="entry name" value="Metallo-dependent hydrolases"/>
    <property type="match status" value="1"/>
</dbReference>
<comment type="catalytic activity">
    <reaction evidence="1">
        <text>D-glucuronate = D-fructuronate</text>
        <dbReference type="Rhea" id="RHEA:13049"/>
        <dbReference type="ChEBI" id="CHEBI:58720"/>
        <dbReference type="ChEBI" id="CHEBI:59863"/>
        <dbReference type="EC" id="5.3.1.12"/>
    </reaction>
</comment>
<evidence type="ECO:0000256" key="5">
    <source>
        <dbReference type="ARBA" id="ARBA00020555"/>
    </source>
</evidence>
<dbReference type="Gene3D" id="3.20.20.140">
    <property type="entry name" value="Metal-dependent hydrolases"/>
    <property type="match status" value="1"/>
</dbReference>
<organism evidence="7 8">
    <name type="scientific">[Roseibacterium] beibuensis</name>
    <dbReference type="NCBI Taxonomy" id="1193142"/>
    <lineage>
        <taxon>Bacteria</taxon>
        <taxon>Pseudomonadati</taxon>
        <taxon>Pseudomonadota</taxon>
        <taxon>Alphaproteobacteria</taxon>
        <taxon>Rhodobacterales</taxon>
        <taxon>Roseobacteraceae</taxon>
        <taxon>Roseicyclus</taxon>
    </lineage>
</organism>
<name>A0ABP9LC51_9RHOB</name>
<evidence type="ECO:0000313" key="8">
    <source>
        <dbReference type="Proteomes" id="UP001499910"/>
    </source>
</evidence>
<comment type="caution">
    <text evidence="7">The sequence shown here is derived from an EMBL/GenBank/DDBJ whole genome shotgun (WGS) entry which is preliminary data.</text>
</comment>
<sequence length="462" mass="51046">MNAPQPRLPVLPSRAAAIFEAIADLPIISPHGHCDPSWWAKDSAFPDPAALLVTPDHYLFRMLYSLGERLEDLGIGAAPGSVDSRAVFRCFARHWDAFLGTPTRGWLEHTLYTVIGVPVDLSPETADAVHDHIAEWLEDPANRPRALFDSFGIECLATTDPALSDLGDHDAIAASGWTGRIIPTFRPDDLLNPARPGHAANLLKLGEMTGIDTTSFTGFLNALAARREAFRARGATATDHDVPVLMTRWLPRDQIEALYDRALRGTLTPSEAARFYGHMLTEMAQMSAEDGMVMQLHVGSTRSTNAQLLKRFGPDMGADIPAPVDWVTGLDALLTRVGNDPRLRLILFTLDEASYARQLAPMVGHWPSLRLGPPWWFHDSLNGIRRYFDQVVETAGYLNLAGFNDDTRAFLSIPARHDLWRRGVALHLADQEERGLLRTADSARIAHLLAHDLAIDAYRLEG</sequence>
<reference evidence="8" key="1">
    <citation type="journal article" date="2019" name="Int. J. Syst. Evol. Microbiol.">
        <title>The Global Catalogue of Microorganisms (GCM) 10K type strain sequencing project: providing services to taxonomists for standard genome sequencing and annotation.</title>
        <authorList>
            <consortium name="The Broad Institute Genomics Platform"/>
            <consortium name="The Broad Institute Genome Sequencing Center for Infectious Disease"/>
            <person name="Wu L."/>
            <person name="Ma J."/>
        </authorList>
    </citation>
    <scope>NUCLEOTIDE SEQUENCE [LARGE SCALE GENOMIC DNA]</scope>
    <source>
        <strain evidence="8">JCM 18015</strain>
    </source>
</reference>
<dbReference type="Gene3D" id="1.10.2020.10">
    <property type="entry name" value="uronate isomerase, domain 2, chain A"/>
    <property type="match status" value="1"/>
</dbReference>
<dbReference type="NCBIfam" id="NF002794">
    <property type="entry name" value="PRK02925.1"/>
    <property type="match status" value="1"/>
</dbReference>
<dbReference type="EMBL" id="BAABHW010000003">
    <property type="protein sequence ID" value="GAA5075433.1"/>
    <property type="molecule type" value="Genomic_DNA"/>
</dbReference>
<comment type="pathway">
    <text evidence="2">Carbohydrate metabolism; pentose and glucuronate interconversion.</text>
</comment>
<evidence type="ECO:0000256" key="6">
    <source>
        <dbReference type="ARBA" id="ARBA00023235"/>
    </source>
</evidence>
<evidence type="ECO:0000313" key="7">
    <source>
        <dbReference type="EMBL" id="GAA5075433.1"/>
    </source>
</evidence>
<proteinExistence type="inferred from homology"/>
<dbReference type="EC" id="5.3.1.12" evidence="4"/>